<dbReference type="EMBL" id="MEXH01000008">
    <property type="protein sequence ID" value="OGC92768.1"/>
    <property type="molecule type" value="Genomic_DNA"/>
</dbReference>
<sequence length="95" mass="10729">MDEKEIEYGGYTIKVVPQERPGDVLVIFFRAFKGDEGHTAFIIWEKISGTSQSKANLTDPEAYALLEKEGIKLAKETIDNENFKQGQEITSWCGE</sequence>
<dbReference type="AlphaFoldDB" id="A0A1F4YFW1"/>
<evidence type="ECO:0000313" key="1">
    <source>
        <dbReference type="EMBL" id="OGC92768.1"/>
    </source>
</evidence>
<name>A0A1F4YFW1_9BACT</name>
<comment type="caution">
    <text evidence="1">The sequence shown here is derived from an EMBL/GenBank/DDBJ whole genome shotgun (WGS) entry which is preliminary data.</text>
</comment>
<organism evidence="1 2">
    <name type="scientific">Candidatus Amesbacteria bacterium RIFCSPHIGHO2_01_FULL_48_32b</name>
    <dbReference type="NCBI Taxonomy" id="1797253"/>
    <lineage>
        <taxon>Bacteria</taxon>
        <taxon>Candidatus Amesiibacteriota</taxon>
    </lineage>
</organism>
<proteinExistence type="predicted"/>
<dbReference type="Proteomes" id="UP000178176">
    <property type="component" value="Unassembled WGS sequence"/>
</dbReference>
<evidence type="ECO:0000313" key="2">
    <source>
        <dbReference type="Proteomes" id="UP000178176"/>
    </source>
</evidence>
<gene>
    <name evidence="1" type="ORF">A2876_00210</name>
</gene>
<reference evidence="1 2" key="1">
    <citation type="journal article" date="2016" name="Nat. Commun.">
        <title>Thousands of microbial genomes shed light on interconnected biogeochemical processes in an aquifer system.</title>
        <authorList>
            <person name="Anantharaman K."/>
            <person name="Brown C.T."/>
            <person name="Hug L.A."/>
            <person name="Sharon I."/>
            <person name="Castelle C.J."/>
            <person name="Probst A.J."/>
            <person name="Thomas B.C."/>
            <person name="Singh A."/>
            <person name="Wilkins M.J."/>
            <person name="Karaoz U."/>
            <person name="Brodie E.L."/>
            <person name="Williams K.H."/>
            <person name="Hubbard S.S."/>
            <person name="Banfield J.F."/>
        </authorList>
    </citation>
    <scope>NUCLEOTIDE SEQUENCE [LARGE SCALE GENOMIC DNA]</scope>
</reference>
<accession>A0A1F4YFW1</accession>
<protein>
    <submittedName>
        <fullName evidence="1">Uncharacterized protein</fullName>
    </submittedName>
</protein>